<feature type="non-terminal residue" evidence="3">
    <location>
        <position position="1"/>
    </location>
</feature>
<evidence type="ECO:0000313" key="4">
    <source>
        <dbReference type="Proteomes" id="UP000246744"/>
    </source>
</evidence>
<protein>
    <submittedName>
        <fullName evidence="3">Formylglycine-generating enzyme required for sulfatase activity</fullName>
    </submittedName>
</protein>
<dbReference type="InterPro" id="IPR042095">
    <property type="entry name" value="SUMF_sf"/>
</dbReference>
<dbReference type="InterPro" id="IPR051043">
    <property type="entry name" value="Sulfatase_Mod_Factor_Kinase"/>
</dbReference>
<dbReference type="EMBL" id="QGTS01000055">
    <property type="protein sequence ID" value="PWV97913.1"/>
    <property type="molecule type" value="Genomic_DNA"/>
</dbReference>
<dbReference type="AlphaFoldDB" id="A0A317PFA5"/>
<evidence type="ECO:0000259" key="2">
    <source>
        <dbReference type="Pfam" id="PF03781"/>
    </source>
</evidence>
<comment type="caution">
    <text evidence="3">The sequence shown here is derived from an EMBL/GenBank/DDBJ whole genome shotgun (WGS) entry which is preliminary data.</text>
</comment>
<dbReference type="PANTHER" id="PTHR23150">
    <property type="entry name" value="SULFATASE MODIFYING FACTOR 1, 2"/>
    <property type="match status" value="1"/>
</dbReference>
<dbReference type="Proteomes" id="UP000246744">
    <property type="component" value="Unassembled WGS sequence"/>
</dbReference>
<reference evidence="3 4" key="1">
    <citation type="submission" date="2018-05" db="EMBL/GenBank/DDBJ databases">
        <title>Genomic Encyclopedia of Type Strains, Phase IV (KMG-IV): sequencing the most valuable type-strain genomes for metagenomic binning, comparative biology and taxonomic classification.</title>
        <authorList>
            <person name="Goeker M."/>
        </authorList>
    </citation>
    <scope>NUCLEOTIDE SEQUENCE [LARGE SCALE GENOMIC DNA]</scope>
    <source>
        <strain evidence="3 4">DSM 19579</strain>
    </source>
</reference>
<dbReference type="OrthoDB" id="9768004at2"/>
<evidence type="ECO:0000313" key="3">
    <source>
        <dbReference type="EMBL" id="PWV97913.1"/>
    </source>
</evidence>
<organism evidence="3 4">
    <name type="scientific">Mangrovibacter plantisponsor</name>
    <dbReference type="NCBI Taxonomy" id="451513"/>
    <lineage>
        <taxon>Bacteria</taxon>
        <taxon>Pseudomonadati</taxon>
        <taxon>Pseudomonadota</taxon>
        <taxon>Gammaproteobacteria</taxon>
        <taxon>Enterobacterales</taxon>
        <taxon>Enterobacteriaceae</taxon>
        <taxon>Mangrovibacter</taxon>
    </lineage>
</organism>
<sequence length="312" mass="35032">DNHPAATSAATAAQNQQSSPELQNMLHQVKQNLVFVEGGDFLMGDFGREYGPEKLRYDVNKDSKPLHKVTLSSYSISRFKTTNQEYQLYLKLNNLSLRQFNGGLFQEWMDSLNKLPNTPAHVNWYEAEQYCAWLGEVSGLPFALPTEAQWEYAARSRGQFFIVGTNSGVLEMDSIHRGINISGSSDRKEFAQQMGLKGGIMVAMPVDRYPPNPLGLYDMAGNGYEWMQDWYDPDYYQHSPAVNPRGPEKPVYKSLDGIDDTEPQYTKVLRGAGFSGPFEGLTITRSKRKPDTGVLLTTTVRCVVNSLNPVKP</sequence>
<dbReference type="Pfam" id="PF03781">
    <property type="entry name" value="FGE-sulfatase"/>
    <property type="match status" value="1"/>
</dbReference>
<feature type="domain" description="Sulfatase-modifying factor enzyme-like" evidence="2">
    <location>
        <begin position="32"/>
        <end position="257"/>
    </location>
</feature>
<dbReference type="Gene3D" id="3.90.1580.10">
    <property type="entry name" value="paralog of FGE (formylglycine-generating enzyme)"/>
    <property type="match status" value="1"/>
</dbReference>
<keyword evidence="4" id="KW-1185">Reference proteome</keyword>
<dbReference type="SUPFAM" id="SSF56436">
    <property type="entry name" value="C-type lectin-like"/>
    <property type="match status" value="1"/>
</dbReference>
<feature type="compositionally biased region" description="Low complexity" evidence="1">
    <location>
        <begin position="1"/>
        <end position="19"/>
    </location>
</feature>
<dbReference type="PANTHER" id="PTHR23150:SF19">
    <property type="entry name" value="FORMYLGLYCINE-GENERATING ENZYME"/>
    <property type="match status" value="1"/>
</dbReference>
<dbReference type="InterPro" id="IPR016187">
    <property type="entry name" value="CTDL_fold"/>
</dbReference>
<dbReference type="GO" id="GO:0120147">
    <property type="term" value="F:formylglycine-generating oxidase activity"/>
    <property type="evidence" value="ECO:0007669"/>
    <property type="project" value="TreeGrafter"/>
</dbReference>
<dbReference type="RefSeq" id="WP_110028306.1">
    <property type="nucleotide sequence ID" value="NZ_QGTS01000055.1"/>
</dbReference>
<dbReference type="InterPro" id="IPR005532">
    <property type="entry name" value="SUMF_dom"/>
</dbReference>
<evidence type="ECO:0000256" key="1">
    <source>
        <dbReference type="SAM" id="MobiDB-lite"/>
    </source>
</evidence>
<accession>A0A317PFA5</accession>
<proteinExistence type="predicted"/>
<name>A0A317PFA5_9ENTR</name>
<gene>
    <name evidence="3" type="ORF">DES37_1551</name>
</gene>
<feature type="region of interest" description="Disordered" evidence="1">
    <location>
        <begin position="1"/>
        <end position="20"/>
    </location>
</feature>